<proteinExistence type="predicted"/>
<feature type="chain" id="PRO_5043679355" description="DUF4136 domain-containing protein" evidence="1">
    <location>
        <begin position="21"/>
        <end position="191"/>
    </location>
</feature>
<accession>A0AAX1UNX7</accession>
<dbReference type="PROSITE" id="PS51257">
    <property type="entry name" value="PROKAR_LIPOPROTEIN"/>
    <property type="match status" value="1"/>
</dbReference>
<dbReference type="RefSeq" id="WP_118999340.1">
    <property type="nucleotide sequence ID" value="NZ_QWGP01000003.1"/>
</dbReference>
<organism evidence="2 3">
    <name type="scientific">Cereibacter sphaeroides</name>
    <name type="common">Rhodobacter sphaeroides</name>
    <dbReference type="NCBI Taxonomy" id="1063"/>
    <lineage>
        <taxon>Bacteria</taxon>
        <taxon>Pseudomonadati</taxon>
        <taxon>Pseudomonadota</taxon>
        <taxon>Alphaproteobacteria</taxon>
        <taxon>Rhodobacterales</taxon>
        <taxon>Paracoccaceae</taxon>
        <taxon>Cereibacter</taxon>
    </lineage>
</organism>
<keyword evidence="1" id="KW-0732">Signal</keyword>
<protein>
    <recommendedName>
        <fullName evidence="4">DUF4136 domain-containing protein</fullName>
    </recommendedName>
</protein>
<evidence type="ECO:0000256" key="1">
    <source>
        <dbReference type="SAM" id="SignalP"/>
    </source>
</evidence>
<dbReference type="AlphaFoldDB" id="A0AAX1UNX7"/>
<reference evidence="2 3" key="1">
    <citation type="submission" date="2018-08" db="EMBL/GenBank/DDBJ databases">
        <title>Draft genome sequence of Rhodobacter sphaeroides FY.</title>
        <authorList>
            <person name="Rayyan A."/>
            <person name="Meyer T.E."/>
            <person name="Kyndt J.A."/>
        </authorList>
    </citation>
    <scope>NUCLEOTIDE SEQUENCE [LARGE SCALE GENOMIC DNA]</scope>
    <source>
        <strain evidence="2 3">FY</strain>
    </source>
</reference>
<evidence type="ECO:0008006" key="4">
    <source>
        <dbReference type="Google" id="ProtNLM"/>
    </source>
</evidence>
<name>A0AAX1UNX7_CERSP</name>
<dbReference type="EMBL" id="QWGP01000003">
    <property type="protein sequence ID" value="RHZ97422.1"/>
    <property type="molecule type" value="Genomic_DNA"/>
</dbReference>
<evidence type="ECO:0000313" key="2">
    <source>
        <dbReference type="EMBL" id="RHZ97422.1"/>
    </source>
</evidence>
<sequence>MILRLAALCLAALLVTACQRNDLKEPPVELGDFALGLNIVVADHAQKVPISREASVEEWEAVMKTAIDDRFGRYEGTKLYNLGVSIDGYALAPPGIPVVAAPKSVIAITANIWDDAAGAKLNEKGEKMTVFESLTGGSIVGSGYTMSKDEQMEALAYNAAKRIEGWLVAHPEWFGLPPLPPKPAPAPGKDK</sequence>
<feature type="signal peptide" evidence="1">
    <location>
        <begin position="1"/>
        <end position="20"/>
    </location>
</feature>
<evidence type="ECO:0000313" key="3">
    <source>
        <dbReference type="Proteomes" id="UP000266305"/>
    </source>
</evidence>
<gene>
    <name evidence="2" type="ORF">D1114_03645</name>
</gene>
<comment type="caution">
    <text evidence="2">The sequence shown here is derived from an EMBL/GenBank/DDBJ whole genome shotgun (WGS) entry which is preliminary data.</text>
</comment>
<dbReference type="Proteomes" id="UP000266305">
    <property type="component" value="Unassembled WGS sequence"/>
</dbReference>